<dbReference type="Proteomes" id="UP000249185">
    <property type="component" value="Unassembled WGS sequence"/>
</dbReference>
<dbReference type="EMBL" id="QFPW01000001">
    <property type="protein sequence ID" value="PZQ52325.1"/>
    <property type="molecule type" value="Genomic_DNA"/>
</dbReference>
<reference evidence="7 8" key="1">
    <citation type="submission" date="2017-08" db="EMBL/GenBank/DDBJ databases">
        <title>Infants hospitalized years apart are colonized by the same room-sourced microbial strains.</title>
        <authorList>
            <person name="Brooks B."/>
            <person name="Olm M.R."/>
            <person name="Firek B.A."/>
            <person name="Baker R."/>
            <person name="Thomas B.C."/>
            <person name="Morowitz M.J."/>
            <person name="Banfield J.F."/>
        </authorList>
    </citation>
    <scope>NUCLEOTIDE SEQUENCE [LARGE SCALE GENOMIC DNA]</scope>
    <source>
        <strain evidence="7">S2_005_002_R2_34</strain>
    </source>
</reference>
<dbReference type="GO" id="GO:0005524">
    <property type="term" value="F:ATP binding"/>
    <property type="evidence" value="ECO:0007669"/>
    <property type="project" value="UniProtKB-UniRule"/>
</dbReference>
<keyword evidence="2 4" id="KW-0067">ATP-binding</keyword>
<dbReference type="Pfam" id="PF03668">
    <property type="entry name" value="RapZ-like_N"/>
    <property type="match status" value="1"/>
</dbReference>
<feature type="binding site" evidence="4">
    <location>
        <begin position="32"/>
        <end position="39"/>
    </location>
    <ligand>
        <name>ATP</name>
        <dbReference type="ChEBI" id="CHEBI:30616"/>
    </ligand>
</feature>
<dbReference type="GO" id="GO:0005525">
    <property type="term" value="F:GTP binding"/>
    <property type="evidence" value="ECO:0007669"/>
    <property type="project" value="UniProtKB-UniRule"/>
</dbReference>
<dbReference type="PANTHER" id="PTHR30448">
    <property type="entry name" value="RNASE ADAPTER PROTEIN RAPZ"/>
    <property type="match status" value="1"/>
</dbReference>
<name>A0A2W5NNI6_RHOSU</name>
<dbReference type="SUPFAM" id="SSF52540">
    <property type="entry name" value="P-loop containing nucleoside triphosphate hydrolases"/>
    <property type="match status" value="1"/>
</dbReference>
<dbReference type="HAMAP" id="MF_00636">
    <property type="entry name" value="RapZ_like"/>
    <property type="match status" value="1"/>
</dbReference>
<evidence type="ECO:0000313" key="8">
    <source>
        <dbReference type="Proteomes" id="UP000249185"/>
    </source>
</evidence>
<evidence type="ECO:0000313" key="7">
    <source>
        <dbReference type="EMBL" id="PZQ52325.1"/>
    </source>
</evidence>
<feature type="domain" description="RapZ C-terminal" evidence="6">
    <location>
        <begin position="186"/>
        <end position="305"/>
    </location>
</feature>
<dbReference type="PIRSF" id="PIRSF005052">
    <property type="entry name" value="P-loopkin"/>
    <property type="match status" value="1"/>
</dbReference>
<evidence type="ECO:0000256" key="3">
    <source>
        <dbReference type="ARBA" id="ARBA00023134"/>
    </source>
</evidence>
<dbReference type="Pfam" id="PF22740">
    <property type="entry name" value="PapZ_C"/>
    <property type="match status" value="1"/>
</dbReference>
<dbReference type="AlphaFoldDB" id="A0A2W5NNI6"/>
<dbReference type="Gene3D" id="3.40.50.300">
    <property type="entry name" value="P-loop containing nucleotide triphosphate hydrolases"/>
    <property type="match status" value="1"/>
</dbReference>
<organism evidence="7 8">
    <name type="scientific">Rhodovulum sulfidophilum</name>
    <name type="common">Rhodobacter sulfidophilus</name>
    <dbReference type="NCBI Taxonomy" id="35806"/>
    <lineage>
        <taxon>Bacteria</taxon>
        <taxon>Pseudomonadati</taxon>
        <taxon>Pseudomonadota</taxon>
        <taxon>Alphaproteobacteria</taxon>
        <taxon>Rhodobacterales</taxon>
        <taxon>Paracoccaceae</taxon>
        <taxon>Rhodovulum</taxon>
    </lineage>
</organism>
<protein>
    <submittedName>
        <fullName evidence="7">RNase adapter RapZ</fullName>
    </submittedName>
</protein>
<accession>A0A2W5NNI6</accession>
<dbReference type="InterPro" id="IPR027417">
    <property type="entry name" value="P-loop_NTPase"/>
</dbReference>
<dbReference type="InterPro" id="IPR005337">
    <property type="entry name" value="RapZ-like"/>
</dbReference>
<feature type="binding site" evidence="4">
    <location>
        <begin position="79"/>
        <end position="82"/>
    </location>
    <ligand>
        <name>GTP</name>
        <dbReference type="ChEBI" id="CHEBI:37565"/>
    </ligand>
</feature>
<dbReference type="NCBIfam" id="NF003828">
    <property type="entry name" value="PRK05416.1"/>
    <property type="match status" value="1"/>
</dbReference>
<sequence length="320" mass="34974">MRVLDRAIFESGHTVNDQQTVSAGQHILIVTGPAGAGRTTAIRALEDLGFEAIDNLPLSFFPRLFAGPPLAHPVVVGLDARNREFGVDRLLAALAEVAQLAGRPPVLVYLDCDTDTLIRRYSETRRRHPLSPRETPDAGIARERALLAPLRERADLLIDTGLMTPNDLRAEMARLFTPGDGQGGLAIELQSFSYKRGAPRGADMIIDVRFLRNPHWDVGLRPKNGRDPEVAEFVTGDPRFAPFYARLVELLRFLLPAYRAEGKSYFGIGLGCTGGKHRSVAVVEALSKTLAEDGWQVSIRHRDLERGPKGAASDLGMGVA</sequence>
<proteinExistence type="inferred from homology"/>
<evidence type="ECO:0000256" key="4">
    <source>
        <dbReference type="HAMAP-Rule" id="MF_00636"/>
    </source>
</evidence>
<keyword evidence="3 4" id="KW-0342">GTP-binding</keyword>
<evidence type="ECO:0000259" key="6">
    <source>
        <dbReference type="Pfam" id="PF22740"/>
    </source>
</evidence>
<dbReference type="InterPro" id="IPR053931">
    <property type="entry name" value="RapZ_C"/>
</dbReference>
<comment type="caution">
    <text evidence="7">The sequence shown here is derived from an EMBL/GenBank/DDBJ whole genome shotgun (WGS) entry which is preliminary data.</text>
</comment>
<evidence type="ECO:0000256" key="2">
    <source>
        <dbReference type="ARBA" id="ARBA00022840"/>
    </source>
</evidence>
<gene>
    <name evidence="7" type="ORF">DI556_01305</name>
</gene>
<feature type="domain" description="RapZ-like N-terminal" evidence="5">
    <location>
        <begin position="27"/>
        <end position="176"/>
    </location>
</feature>
<evidence type="ECO:0000259" key="5">
    <source>
        <dbReference type="Pfam" id="PF03668"/>
    </source>
</evidence>
<dbReference type="PANTHER" id="PTHR30448:SF0">
    <property type="entry name" value="RNASE ADAPTER PROTEIN RAPZ"/>
    <property type="match status" value="1"/>
</dbReference>
<evidence type="ECO:0000256" key="1">
    <source>
        <dbReference type="ARBA" id="ARBA00022741"/>
    </source>
</evidence>
<keyword evidence="1 4" id="KW-0547">Nucleotide-binding</keyword>
<dbReference type="InterPro" id="IPR053930">
    <property type="entry name" value="RapZ-like_N"/>
</dbReference>